<evidence type="ECO:0000313" key="3">
    <source>
        <dbReference type="Proteomes" id="UP000729290"/>
    </source>
</evidence>
<comment type="caution">
    <text evidence="2">The sequence shown here is derived from an EMBL/GenBank/DDBJ whole genome shotgun (WGS) entry which is preliminary data.</text>
</comment>
<dbReference type="InterPro" id="IPR016181">
    <property type="entry name" value="Acyl_CoA_acyltransferase"/>
</dbReference>
<dbReference type="Pfam" id="PF00583">
    <property type="entry name" value="Acetyltransf_1"/>
    <property type="match status" value="1"/>
</dbReference>
<organism evidence="2 3">
    <name type="scientific">Anaerotignum lactatifermentans</name>
    <dbReference type="NCBI Taxonomy" id="160404"/>
    <lineage>
        <taxon>Bacteria</taxon>
        <taxon>Bacillati</taxon>
        <taxon>Bacillota</taxon>
        <taxon>Clostridia</taxon>
        <taxon>Lachnospirales</taxon>
        <taxon>Anaerotignaceae</taxon>
        <taxon>Anaerotignum</taxon>
    </lineage>
</organism>
<accession>A0ABS2GA88</accession>
<name>A0ABS2GA88_9FIRM</name>
<dbReference type="PROSITE" id="PS51186">
    <property type="entry name" value="GNAT"/>
    <property type="match status" value="1"/>
</dbReference>
<reference evidence="2 3" key="1">
    <citation type="journal article" date="2021" name="Sci. Rep.">
        <title>The distribution of antibiotic resistance genes in chicken gut microbiota commensals.</title>
        <authorList>
            <person name="Juricova H."/>
            <person name="Matiasovicova J."/>
            <person name="Kubasova T."/>
            <person name="Cejkova D."/>
            <person name="Rychlik I."/>
        </authorList>
    </citation>
    <scope>NUCLEOTIDE SEQUENCE [LARGE SCALE GENOMIC DNA]</scope>
    <source>
        <strain evidence="2 3">An431b</strain>
    </source>
</reference>
<dbReference type="CDD" id="cd04301">
    <property type="entry name" value="NAT_SF"/>
    <property type="match status" value="1"/>
</dbReference>
<protein>
    <submittedName>
        <fullName evidence="2">GNAT family N-acetyltransferase</fullName>
    </submittedName>
</protein>
<dbReference type="RefSeq" id="WP_205133536.1">
    <property type="nucleotide sequence ID" value="NZ_JACSNT010000006.1"/>
</dbReference>
<keyword evidence="3" id="KW-1185">Reference proteome</keyword>
<evidence type="ECO:0000313" key="2">
    <source>
        <dbReference type="EMBL" id="MBM6877429.1"/>
    </source>
</evidence>
<dbReference type="Gene3D" id="3.40.630.30">
    <property type="match status" value="1"/>
</dbReference>
<proteinExistence type="predicted"/>
<sequence>MIEIKQITNREDPVLSLVIQWLWDWWGKEEGYTTTQVDAYVRHAACTDRVPQLFCVYENNQPIGTFQLAMADLDTRPDLYPWLRDVYLLPEYRGKGILKEIMAVVRRQMAALDLKELYLFTVHQGLYEKYGWELAEILPTDLLPAPADGPQRLYRLRKI</sequence>
<dbReference type="SUPFAM" id="SSF55729">
    <property type="entry name" value="Acyl-CoA N-acyltransferases (Nat)"/>
    <property type="match status" value="1"/>
</dbReference>
<gene>
    <name evidence="2" type="ORF">H9X83_04575</name>
</gene>
<evidence type="ECO:0000259" key="1">
    <source>
        <dbReference type="PROSITE" id="PS51186"/>
    </source>
</evidence>
<feature type="domain" description="N-acetyltransferase" evidence="1">
    <location>
        <begin position="2"/>
        <end position="159"/>
    </location>
</feature>
<dbReference type="Proteomes" id="UP000729290">
    <property type="component" value="Unassembled WGS sequence"/>
</dbReference>
<dbReference type="InterPro" id="IPR000182">
    <property type="entry name" value="GNAT_dom"/>
</dbReference>
<dbReference type="EMBL" id="JACSNV010000005">
    <property type="protein sequence ID" value="MBM6877429.1"/>
    <property type="molecule type" value="Genomic_DNA"/>
</dbReference>